<reference evidence="9" key="2">
    <citation type="submission" date="2021-09" db="EMBL/GenBank/DDBJ databases">
        <authorList>
            <person name="Gilroy R."/>
        </authorList>
    </citation>
    <scope>NUCLEOTIDE SEQUENCE</scope>
    <source>
        <strain evidence="9">1277</strain>
    </source>
</reference>
<feature type="domain" description="ABC transmembrane type-1" evidence="8">
    <location>
        <begin position="53"/>
        <end position="243"/>
    </location>
</feature>
<evidence type="ECO:0000256" key="3">
    <source>
        <dbReference type="ARBA" id="ARBA00022475"/>
    </source>
</evidence>
<dbReference type="PANTHER" id="PTHR43744:SF12">
    <property type="entry name" value="ABC TRANSPORTER PERMEASE PROTEIN MG189-RELATED"/>
    <property type="match status" value="1"/>
</dbReference>
<evidence type="ECO:0000313" key="10">
    <source>
        <dbReference type="Proteomes" id="UP000776700"/>
    </source>
</evidence>
<feature type="transmembrane region" description="Helical" evidence="7">
    <location>
        <begin position="52"/>
        <end position="76"/>
    </location>
</feature>
<proteinExistence type="inferred from homology"/>
<evidence type="ECO:0000256" key="5">
    <source>
        <dbReference type="ARBA" id="ARBA00022989"/>
    </source>
</evidence>
<dbReference type="InterPro" id="IPR000515">
    <property type="entry name" value="MetI-like"/>
</dbReference>
<dbReference type="EMBL" id="DYUB01000262">
    <property type="protein sequence ID" value="HJG97109.1"/>
    <property type="molecule type" value="Genomic_DNA"/>
</dbReference>
<dbReference type="GO" id="GO:0005886">
    <property type="term" value="C:plasma membrane"/>
    <property type="evidence" value="ECO:0007669"/>
    <property type="project" value="UniProtKB-SubCell"/>
</dbReference>
<feature type="transmembrane region" description="Helical" evidence="7">
    <location>
        <begin position="222"/>
        <end position="243"/>
    </location>
</feature>
<comment type="caution">
    <text evidence="9">The sequence shown here is derived from an EMBL/GenBank/DDBJ whole genome shotgun (WGS) entry which is preliminary data.</text>
</comment>
<comment type="similarity">
    <text evidence="7">Belongs to the binding-protein-dependent transport system permease family.</text>
</comment>
<dbReference type="Pfam" id="PF00528">
    <property type="entry name" value="BPD_transp_1"/>
    <property type="match status" value="1"/>
</dbReference>
<evidence type="ECO:0000256" key="7">
    <source>
        <dbReference type="RuleBase" id="RU363032"/>
    </source>
</evidence>
<dbReference type="InterPro" id="IPR035906">
    <property type="entry name" value="MetI-like_sf"/>
</dbReference>
<keyword evidence="3" id="KW-1003">Cell membrane</keyword>
<dbReference type="AlphaFoldDB" id="A0A921N2W5"/>
<keyword evidence="5 7" id="KW-1133">Transmembrane helix</keyword>
<feature type="transmembrane region" description="Helical" evidence="7">
    <location>
        <begin position="88"/>
        <end position="112"/>
    </location>
</feature>
<dbReference type="Gene3D" id="1.10.3720.10">
    <property type="entry name" value="MetI-like"/>
    <property type="match status" value="1"/>
</dbReference>
<keyword evidence="4 7" id="KW-0812">Transmembrane</keyword>
<comment type="subcellular location">
    <subcellularLocation>
        <location evidence="1 7">Cell membrane</location>
        <topology evidence="1 7">Multi-pass membrane protein</topology>
    </subcellularLocation>
</comment>
<evidence type="ECO:0000256" key="6">
    <source>
        <dbReference type="ARBA" id="ARBA00023136"/>
    </source>
</evidence>
<gene>
    <name evidence="9" type="ORF">K8V90_08425</name>
</gene>
<evidence type="ECO:0000256" key="2">
    <source>
        <dbReference type="ARBA" id="ARBA00022448"/>
    </source>
</evidence>
<dbReference type="Proteomes" id="UP000776700">
    <property type="component" value="Unassembled WGS sequence"/>
</dbReference>
<accession>A0A921N2W5</accession>
<keyword evidence="2 7" id="KW-0813">Transport</keyword>
<dbReference type="GO" id="GO:0055085">
    <property type="term" value="P:transmembrane transport"/>
    <property type="evidence" value="ECO:0007669"/>
    <property type="project" value="InterPro"/>
</dbReference>
<name>A0A921N2W5_9FIRM</name>
<dbReference type="PANTHER" id="PTHR43744">
    <property type="entry name" value="ABC TRANSPORTER PERMEASE PROTEIN MG189-RELATED-RELATED"/>
    <property type="match status" value="1"/>
</dbReference>
<feature type="transmembrane region" description="Helical" evidence="7">
    <location>
        <begin position="167"/>
        <end position="188"/>
    </location>
</feature>
<evidence type="ECO:0000313" key="9">
    <source>
        <dbReference type="EMBL" id="HJG97109.1"/>
    </source>
</evidence>
<sequence>MIIIFLFPFIWMISTSLKTTQEAIQIPPSIIPSKIVIENYLKAWSSGPFLRYLGNSLFITLSVLVIQFIVMVPAAYAFSKIKFKGSNILFGIVLIGLMVPAQITFLPIYMMMSKAELINTYVPLILPFMTSSFGIFLLRQNFMQISDEIIEAAKLDNSSDLKIMFKVMLPMAKPAVITFALFSFIYHWNNYFWPLVMSNSDLVRTLPIGVAMLKESEGVTNWNVVMAGNVMLTAPILLLYTILNNKIKTAFAYSGIK</sequence>
<dbReference type="SUPFAM" id="SSF161098">
    <property type="entry name" value="MetI-like"/>
    <property type="match status" value="1"/>
</dbReference>
<protein>
    <submittedName>
        <fullName evidence="9">Carbohydrate ABC transporter permease</fullName>
    </submittedName>
</protein>
<evidence type="ECO:0000256" key="1">
    <source>
        <dbReference type="ARBA" id="ARBA00004651"/>
    </source>
</evidence>
<dbReference type="CDD" id="cd06261">
    <property type="entry name" value="TM_PBP2"/>
    <property type="match status" value="1"/>
</dbReference>
<evidence type="ECO:0000259" key="8">
    <source>
        <dbReference type="PROSITE" id="PS50928"/>
    </source>
</evidence>
<organism evidence="9 10">
    <name type="scientific">Romboutsia timonensis</name>
    <dbReference type="NCBI Taxonomy" id="1776391"/>
    <lineage>
        <taxon>Bacteria</taxon>
        <taxon>Bacillati</taxon>
        <taxon>Bacillota</taxon>
        <taxon>Clostridia</taxon>
        <taxon>Peptostreptococcales</taxon>
        <taxon>Peptostreptococcaceae</taxon>
        <taxon>Romboutsia</taxon>
    </lineage>
</organism>
<dbReference type="PROSITE" id="PS50928">
    <property type="entry name" value="ABC_TM1"/>
    <property type="match status" value="1"/>
</dbReference>
<evidence type="ECO:0000256" key="4">
    <source>
        <dbReference type="ARBA" id="ARBA00022692"/>
    </source>
</evidence>
<feature type="transmembrane region" description="Helical" evidence="7">
    <location>
        <begin position="118"/>
        <end position="138"/>
    </location>
</feature>
<keyword evidence="6 7" id="KW-0472">Membrane</keyword>
<reference evidence="9" key="1">
    <citation type="journal article" date="2021" name="PeerJ">
        <title>Extensive microbial diversity within the chicken gut microbiome revealed by metagenomics and culture.</title>
        <authorList>
            <person name="Gilroy R."/>
            <person name="Ravi A."/>
            <person name="Getino M."/>
            <person name="Pursley I."/>
            <person name="Horton D.L."/>
            <person name="Alikhan N.F."/>
            <person name="Baker D."/>
            <person name="Gharbi K."/>
            <person name="Hall N."/>
            <person name="Watson M."/>
            <person name="Adriaenssens E.M."/>
            <person name="Foster-Nyarko E."/>
            <person name="Jarju S."/>
            <person name="Secka A."/>
            <person name="Antonio M."/>
            <person name="Oren A."/>
            <person name="Chaudhuri R.R."/>
            <person name="La Ragione R."/>
            <person name="Hildebrand F."/>
            <person name="Pallen M.J."/>
        </authorList>
    </citation>
    <scope>NUCLEOTIDE SEQUENCE</scope>
    <source>
        <strain evidence="9">1277</strain>
    </source>
</reference>